<reference evidence="1" key="1">
    <citation type="submission" date="2022-04" db="EMBL/GenBank/DDBJ databases">
        <title>Genome of the entomopathogenic fungus Entomophthora muscae.</title>
        <authorList>
            <person name="Elya C."/>
            <person name="Lovett B.R."/>
            <person name="Lee E."/>
            <person name="Macias A.M."/>
            <person name="Hajek A.E."/>
            <person name="De Bivort B.L."/>
            <person name="Kasson M.T."/>
            <person name="De Fine Licht H.H."/>
            <person name="Stajich J.E."/>
        </authorList>
    </citation>
    <scope>NUCLEOTIDE SEQUENCE</scope>
    <source>
        <strain evidence="1">Berkeley</strain>
    </source>
</reference>
<accession>A0ACC2UEX2</accession>
<evidence type="ECO:0000313" key="2">
    <source>
        <dbReference type="Proteomes" id="UP001165960"/>
    </source>
</evidence>
<comment type="caution">
    <text evidence="1">The sequence shown here is derived from an EMBL/GenBank/DDBJ whole genome shotgun (WGS) entry which is preliminary data.</text>
</comment>
<sequence length="228" mass="25795">MLGSSKMKLNFHFFAIHVLAKGLFKVKCHPFVTNHTVSSQTFGAFNASKSLELQGNHNLGWVRSRANFTRYHQDFSKVSHIFKLTKSIIAKYKMRPNDYTFYYFLSGAQETGQEVTCTHSAVCLIKAAWVNSKWLAQVYSFPASFSKSPRHRIPGIIADHFQSGKDYLLRANGPTRAKITFNPISLCVKFISEKLCVFPFSLTYATCFCGELFLENGTPDGIIGLTYF</sequence>
<keyword evidence="2" id="KW-1185">Reference proteome</keyword>
<dbReference type="Proteomes" id="UP001165960">
    <property type="component" value="Unassembled WGS sequence"/>
</dbReference>
<protein>
    <submittedName>
        <fullName evidence="1">Uncharacterized protein</fullName>
    </submittedName>
</protein>
<proteinExistence type="predicted"/>
<organism evidence="1 2">
    <name type="scientific">Entomophthora muscae</name>
    <dbReference type="NCBI Taxonomy" id="34485"/>
    <lineage>
        <taxon>Eukaryota</taxon>
        <taxon>Fungi</taxon>
        <taxon>Fungi incertae sedis</taxon>
        <taxon>Zoopagomycota</taxon>
        <taxon>Entomophthoromycotina</taxon>
        <taxon>Entomophthoromycetes</taxon>
        <taxon>Entomophthorales</taxon>
        <taxon>Entomophthoraceae</taxon>
        <taxon>Entomophthora</taxon>
    </lineage>
</organism>
<gene>
    <name evidence="1" type="ORF">DSO57_1012196</name>
</gene>
<dbReference type="EMBL" id="QTSX02000753">
    <property type="protein sequence ID" value="KAJ9085615.1"/>
    <property type="molecule type" value="Genomic_DNA"/>
</dbReference>
<name>A0ACC2UEX2_9FUNG</name>
<evidence type="ECO:0000313" key="1">
    <source>
        <dbReference type="EMBL" id="KAJ9085615.1"/>
    </source>
</evidence>